<evidence type="ECO:0000259" key="3">
    <source>
        <dbReference type="PROSITE" id="PS51194"/>
    </source>
</evidence>
<evidence type="ECO:0000259" key="2">
    <source>
        <dbReference type="PROSITE" id="PS51192"/>
    </source>
</evidence>
<accession>C7PVL1</accession>
<dbReference type="Pfam" id="PF14520">
    <property type="entry name" value="HHH_5"/>
    <property type="match status" value="1"/>
</dbReference>
<dbReference type="GO" id="GO:0016787">
    <property type="term" value="F:hydrolase activity"/>
    <property type="evidence" value="ECO:0007669"/>
    <property type="project" value="UniProtKB-KW"/>
</dbReference>
<dbReference type="InterPro" id="IPR027417">
    <property type="entry name" value="P-loop_NTPase"/>
</dbReference>
<dbReference type="SUPFAM" id="SSF52540">
    <property type="entry name" value="P-loop containing nucleoside triphosphate hydrolases"/>
    <property type="match status" value="2"/>
</dbReference>
<dbReference type="InParanoid" id="C7PVL1"/>
<organism evidence="4 5">
    <name type="scientific">Catenulispora acidiphila (strain DSM 44928 / JCM 14897 / NBRC 102108 / NRRL B-24433 / ID139908)</name>
    <dbReference type="NCBI Taxonomy" id="479433"/>
    <lineage>
        <taxon>Bacteria</taxon>
        <taxon>Bacillati</taxon>
        <taxon>Actinomycetota</taxon>
        <taxon>Actinomycetes</taxon>
        <taxon>Catenulisporales</taxon>
        <taxon>Catenulisporaceae</taxon>
        <taxon>Catenulispora</taxon>
    </lineage>
</organism>
<dbReference type="HOGENOM" id="CLU_000315_17_4_11"/>
<evidence type="ECO:0000256" key="1">
    <source>
        <dbReference type="ARBA" id="ARBA00022801"/>
    </source>
</evidence>
<feature type="domain" description="Helicase ATP-binding" evidence="2">
    <location>
        <begin position="300"/>
        <end position="459"/>
    </location>
</feature>
<dbReference type="STRING" id="479433.Caci_0415"/>
<dbReference type="InterPro" id="IPR049730">
    <property type="entry name" value="SNF2/RAD54-like_C"/>
</dbReference>
<gene>
    <name evidence="4" type="ordered locus">Caci_0415</name>
</gene>
<dbReference type="SMART" id="SM00490">
    <property type="entry name" value="HELICc"/>
    <property type="match status" value="1"/>
</dbReference>
<dbReference type="Pfam" id="PF00271">
    <property type="entry name" value="Helicase_C"/>
    <property type="match status" value="1"/>
</dbReference>
<reference evidence="4 5" key="1">
    <citation type="journal article" date="2009" name="Stand. Genomic Sci.">
        <title>Complete genome sequence of Catenulispora acidiphila type strain (ID 139908).</title>
        <authorList>
            <person name="Copeland A."/>
            <person name="Lapidus A."/>
            <person name="Glavina Del Rio T."/>
            <person name="Nolan M."/>
            <person name="Lucas S."/>
            <person name="Chen F."/>
            <person name="Tice H."/>
            <person name="Cheng J.F."/>
            <person name="Bruce D."/>
            <person name="Goodwin L."/>
            <person name="Pitluck S."/>
            <person name="Mikhailova N."/>
            <person name="Pati A."/>
            <person name="Ivanova N."/>
            <person name="Mavromatis K."/>
            <person name="Chen A."/>
            <person name="Palaniappan K."/>
            <person name="Chain P."/>
            <person name="Land M."/>
            <person name="Hauser L."/>
            <person name="Chang Y.J."/>
            <person name="Jeffries C.D."/>
            <person name="Chertkov O."/>
            <person name="Brettin T."/>
            <person name="Detter J.C."/>
            <person name="Han C."/>
            <person name="Ali Z."/>
            <person name="Tindall B.J."/>
            <person name="Goker M."/>
            <person name="Bristow J."/>
            <person name="Eisen J.A."/>
            <person name="Markowitz V."/>
            <person name="Hugenholtz P."/>
            <person name="Kyrpides N.C."/>
            <person name="Klenk H.P."/>
        </authorList>
    </citation>
    <scope>NUCLEOTIDE SEQUENCE [LARGE SCALE GENOMIC DNA]</scope>
    <source>
        <strain evidence="5">DSM 44928 / JCM 14897 / NBRC 102108 / NRRL B-24433 / ID139908</strain>
    </source>
</reference>
<proteinExistence type="predicted"/>
<dbReference type="InterPro" id="IPR010995">
    <property type="entry name" value="DNA_repair_Rad51/TF_NusA_a-hlx"/>
</dbReference>
<dbReference type="InterPro" id="IPR000330">
    <property type="entry name" value="SNF2_N"/>
</dbReference>
<dbReference type="Proteomes" id="UP000000851">
    <property type="component" value="Chromosome"/>
</dbReference>
<dbReference type="EMBL" id="CP001700">
    <property type="protein sequence ID" value="ACU69367.1"/>
    <property type="molecule type" value="Genomic_DNA"/>
</dbReference>
<dbReference type="CDD" id="cd18793">
    <property type="entry name" value="SF2_C_SNF"/>
    <property type="match status" value="1"/>
</dbReference>
<protein>
    <submittedName>
        <fullName evidence="4">SNF2-related protein</fullName>
    </submittedName>
</protein>
<dbReference type="InterPro" id="IPR014001">
    <property type="entry name" value="Helicase_ATP-bd"/>
</dbReference>
<evidence type="ECO:0000313" key="4">
    <source>
        <dbReference type="EMBL" id="ACU69367.1"/>
    </source>
</evidence>
<dbReference type="Gene3D" id="3.40.50.10810">
    <property type="entry name" value="Tandem AAA-ATPase domain"/>
    <property type="match status" value="1"/>
</dbReference>
<dbReference type="Pfam" id="PF00176">
    <property type="entry name" value="SNF2-rel_dom"/>
    <property type="match status" value="1"/>
</dbReference>
<dbReference type="SMART" id="SM00487">
    <property type="entry name" value="DEXDc"/>
    <property type="match status" value="1"/>
</dbReference>
<sequence length="727" mass="79816">MPRGQAFTNSSGVKSVLHAAADAETAIREMHEGDERRHQAVRDAYQASHAVAVLGRLRSISIERLRDVTGARLPVTKLEEAGYKSIADLLEATPEQLQQVPGIGTKGAERTVDAARRIADAAMSGTHVTADMDLRVADAATLLAALYRVQTADRVLLKVREPAKRIGGALTSLADTAKPLSSRMRRVITGRAKREEAQGAVDRLEGLLGDPATNQDLERIKAANEKLRGVKPPRPSVVRNDFEKRSADYFSTLSRIAGARANGEAARGFLPTSLADRIGVQQLDETHLRVSLRAYQAFGVRFALAQKRVVIGDEMGCGKTVEAIATLAHLRAEGAKHFLVVVPASVLINWLREVRAHSSLRPYRLHGPQGEAALKAWLSGGGVGITTFEALPNLELPPRTRISMLVVDEAHYVKNPNTMRSRAVRAWTDRVERVMFLTGTPMENRVEEFRNLVGYLQPDLVDSVGEIDAVAGSEAFRKAVAPAYLRRNQEDVLSELPEMVKIEEWEEFGPEEEAMYRDAVAARNFMAMRRAAYATGDPATSAKLRRLVEIVDEAEANSRKVVVFSYFRDVLDTVCRALGDRASGPLTGSMQPQHRQELVDAFTAAKKHAVLVSQIQAGGVGLNMQAASVVILCEPQVKPTLETQAIARAHRMGQIRRVQVHRLLVADSVDQRMLEILDAKSGLFDAYARRSETAETMPEAKDLSDASVRKQLIDAEQERLGLDKARS</sequence>
<dbReference type="PROSITE" id="PS51192">
    <property type="entry name" value="HELICASE_ATP_BIND_1"/>
    <property type="match status" value="1"/>
</dbReference>
<dbReference type="GO" id="GO:0005524">
    <property type="term" value="F:ATP binding"/>
    <property type="evidence" value="ECO:0007669"/>
    <property type="project" value="InterPro"/>
</dbReference>
<dbReference type="InterPro" id="IPR038718">
    <property type="entry name" value="SNF2-like_sf"/>
</dbReference>
<dbReference type="SUPFAM" id="SSF47794">
    <property type="entry name" value="Rad51 N-terminal domain-like"/>
    <property type="match status" value="1"/>
</dbReference>
<name>C7PVL1_CATAD</name>
<dbReference type="eggNOG" id="COG0553">
    <property type="taxonomic scope" value="Bacteria"/>
</dbReference>
<dbReference type="InterPro" id="IPR001650">
    <property type="entry name" value="Helicase_C-like"/>
</dbReference>
<dbReference type="KEGG" id="cai:Caci_0415"/>
<dbReference type="PROSITE" id="PS51194">
    <property type="entry name" value="HELICASE_CTER"/>
    <property type="match status" value="1"/>
</dbReference>
<keyword evidence="1" id="KW-0378">Hydrolase</keyword>
<dbReference type="CDD" id="cd17919">
    <property type="entry name" value="DEXHc_Snf"/>
    <property type="match status" value="1"/>
</dbReference>
<keyword evidence="5" id="KW-1185">Reference proteome</keyword>
<dbReference type="AlphaFoldDB" id="C7PVL1"/>
<feature type="domain" description="Helicase C-terminal" evidence="3">
    <location>
        <begin position="543"/>
        <end position="704"/>
    </location>
</feature>
<dbReference type="PANTHER" id="PTHR10799">
    <property type="entry name" value="SNF2/RAD54 HELICASE FAMILY"/>
    <property type="match status" value="1"/>
</dbReference>
<dbReference type="OrthoDB" id="9760715at2"/>
<evidence type="ECO:0000313" key="5">
    <source>
        <dbReference type="Proteomes" id="UP000000851"/>
    </source>
</evidence>
<dbReference type="Gene3D" id="3.40.50.300">
    <property type="entry name" value="P-loop containing nucleotide triphosphate hydrolases"/>
    <property type="match status" value="1"/>
</dbReference>
<dbReference type="Gene3D" id="1.10.150.20">
    <property type="entry name" value="5' to 3' exonuclease, C-terminal subdomain"/>
    <property type="match status" value="1"/>
</dbReference>